<gene>
    <name evidence="4" type="ORF">TRIADDRAFT_57919</name>
</gene>
<dbReference type="SUPFAM" id="SSF109604">
    <property type="entry name" value="HD-domain/PDEase-like"/>
    <property type="match status" value="1"/>
</dbReference>
<name>B3S243_TRIAD</name>
<evidence type="ECO:0000313" key="4">
    <source>
        <dbReference type="EMBL" id="EDV23367.1"/>
    </source>
</evidence>
<feature type="domain" description="PDEase" evidence="3">
    <location>
        <begin position="186"/>
        <end position="542"/>
    </location>
</feature>
<dbReference type="SMART" id="SM00471">
    <property type="entry name" value="HDc"/>
    <property type="match status" value="1"/>
</dbReference>
<dbReference type="GeneID" id="6755173"/>
<dbReference type="PANTHER" id="PTHR11347">
    <property type="entry name" value="CYCLIC NUCLEOTIDE PHOSPHODIESTERASE"/>
    <property type="match status" value="1"/>
</dbReference>
<dbReference type="InterPro" id="IPR036971">
    <property type="entry name" value="PDEase_catalytic_dom_sf"/>
</dbReference>
<keyword evidence="5" id="KW-1185">Reference proteome</keyword>
<dbReference type="GO" id="GO:0046872">
    <property type="term" value="F:metal ion binding"/>
    <property type="evidence" value="ECO:0007669"/>
    <property type="project" value="UniProtKB-KW"/>
</dbReference>
<dbReference type="GO" id="GO:0047555">
    <property type="term" value="F:3',5'-cyclic-GMP phosphodiesterase activity"/>
    <property type="evidence" value="ECO:0000318"/>
    <property type="project" value="GO_Central"/>
</dbReference>
<evidence type="ECO:0000256" key="1">
    <source>
        <dbReference type="ARBA" id="ARBA00022723"/>
    </source>
</evidence>
<dbReference type="CDD" id="cd00077">
    <property type="entry name" value="HDc"/>
    <property type="match status" value="1"/>
</dbReference>
<dbReference type="Gene3D" id="1.10.1300.10">
    <property type="entry name" value="3'5'-cyclic nucleotide phosphodiesterase, catalytic domain"/>
    <property type="match status" value="2"/>
</dbReference>
<dbReference type="InterPro" id="IPR003607">
    <property type="entry name" value="HD/PDEase_dom"/>
</dbReference>
<dbReference type="EMBL" id="DS985247">
    <property type="protein sequence ID" value="EDV23367.1"/>
    <property type="molecule type" value="Genomic_DNA"/>
</dbReference>
<dbReference type="PhylomeDB" id="B3S243"/>
<dbReference type="STRING" id="10228.B3S243"/>
<dbReference type="HOGENOM" id="CLU_005940_6_5_1"/>
<dbReference type="Proteomes" id="UP000009022">
    <property type="component" value="Unassembled WGS sequence"/>
</dbReference>
<dbReference type="OrthoDB" id="189220at2759"/>
<sequence>MDIGAIQVHRFSLPHLPLDRTIPRHVLAHRRGAISFSSGSSLFEGLPRLERRGGISYDRNDIDAQYVRMLGDIGIRRNLDKSRKANRLGSMARLPQLPSSTLINENDTSTTINETTVDNCTARRRYRNCMLLRRSSIGTKFSDNKSYFNASKHTHLPTLVLDTEYPGLTQASGKEPIFIPVIVDFSPRKLIVDISQMLLDNADEWEFDTIKLDLVTRGHPLFNLAMHLFQKHNLIATLDLDVLKLMRLCKLIEESYHRRNPFHNSTHAADVTQAVHCYLLEAKIADSLSEIEIFYSLLAALLHDIDHPGDISINEYILLLFKYAITLKDNFIMSALMLVTLGVNQNFLIATSHFLPKIFGVISVLENHHCRAAIALLRDSGVIEHLPSSQRRFIEDQIVALILSTDMAKQQEYLSKFKLLVDNDTFNINNHDHKTLMLQIALKCADISNPCRSWHLCSRWSKRVTSEFFDQGNKEKELGIEISPLFDDTKHTTADIQVGFYQYVARPLFSCWSDFLHTPLCDMMLENMNDNLVKWDKVVKSEKN</sequence>
<dbReference type="GO" id="GO:0007165">
    <property type="term" value="P:signal transduction"/>
    <property type="evidence" value="ECO:0007669"/>
    <property type="project" value="InterPro"/>
</dbReference>
<dbReference type="eggNOG" id="KOG3689">
    <property type="taxonomic scope" value="Eukaryota"/>
</dbReference>
<proteinExistence type="predicted"/>
<dbReference type="FunCoup" id="B3S243">
    <property type="interactions" value="144"/>
</dbReference>
<protein>
    <recommendedName>
        <fullName evidence="3">PDEase domain-containing protein</fullName>
    </recommendedName>
</protein>
<dbReference type="RefSeq" id="XP_002114277.1">
    <property type="nucleotide sequence ID" value="XM_002114241.1"/>
</dbReference>
<reference evidence="4 5" key="1">
    <citation type="journal article" date="2008" name="Nature">
        <title>The Trichoplax genome and the nature of placozoans.</title>
        <authorList>
            <person name="Srivastava M."/>
            <person name="Begovic E."/>
            <person name="Chapman J."/>
            <person name="Putnam N.H."/>
            <person name="Hellsten U."/>
            <person name="Kawashima T."/>
            <person name="Kuo A."/>
            <person name="Mitros T."/>
            <person name="Salamov A."/>
            <person name="Carpenter M.L."/>
            <person name="Signorovitch A.Y."/>
            <person name="Moreno M.A."/>
            <person name="Kamm K."/>
            <person name="Grimwood J."/>
            <person name="Schmutz J."/>
            <person name="Shapiro H."/>
            <person name="Grigoriev I.V."/>
            <person name="Buss L.W."/>
            <person name="Schierwater B."/>
            <person name="Dellaporta S.L."/>
            <person name="Rokhsar D.S."/>
        </authorList>
    </citation>
    <scope>NUCLEOTIDE SEQUENCE [LARGE SCALE GENOMIC DNA]</scope>
    <source>
        <strain evidence="4 5">Grell-BS-1999</strain>
    </source>
</reference>
<keyword evidence="2" id="KW-0378">Hydrolase</keyword>
<accession>B3S243</accession>
<evidence type="ECO:0000259" key="3">
    <source>
        <dbReference type="PROSITE" id="PS51845"/>
    </source>
</evidence>
<dbReference type="GO" id="GO:0004115">
    <property type="term" value="F:3',5'-cyclic-AMP phosphodiesterase activity"/>
    <property type="evidence" value="ECO:0000318"/>
    <property type="project" value="GO_Central"/>
</dbReference>
<dbReference type="PROSITE" id="PS51845">
    <property type="entry name" value="PDEASE_I_2"/>
    <property type="match status" value="1"/>
</dbReference>
<dbReference type="AlphaFoldDB" id="B3S243"/>
<organism evidence="4 5">
    <name type="scientific">Trichoplax adhaerens</name>
    <name type="common">Trichoplax reptans</name>
    <dbReference type="NCBI Taxonomy" id="10228"/>
    <lineage>
        <taxon>Eukaryota</taxon>
        <taxon>Metazoa</taxon>
        <taxon>Placozoa</taxon>
        <taxon>Uniplacotomia</taxon>
        <taxon>Trichoplacea</taxon>
        <taxon>Trichoplacidae</taxon>
        <taxon>Trichoplax</taxon>
    </lineage>
</organism>
<evidence type="ECO:0000256" key="2">
    <source>
        <dbReference type="ARBA" id="ARBA00022801"/>
    </source>
</evidence>
<dbReference type="Pfam" id="PF00233">
    <property type="entry name" value="PDEase_I"/>
    <property type="match status" value="2"/>
</dbReference>
<dbReference type="KEGG" id="tad:TRIADDRAFT_57919"/>
<dbReference type="GO" id="GO:0141162">
    <property type="term" value="P:negative regulation of cAMP/PKA signal transduction"/>
    <property type="evidence" value="ECO:0000318"/>
    <property type="project" value="GO_Central"/>
</dbReference>
<keyword evidence="1" id="KW-0479">Metal-binding</keyword>
<dbReference type="FunFam" id="1.10.1300.10:FF:000032">
    <property type="entry name" value="Phosphodiesterase"/>
    <property type="match status" value="1"/>
</dbReference>
<dbReference type="InParanoid" id="B3S243"/>
<dbReference type="CTD" id="6755173"/>
<evidence type="ECO:0000313" key="5">
    <source>
        <dbReference type="Proteomes" id="UP000009022"/>
    </source>
</evidence>
<dbReference type="InterPro" id="IPR002073">
    <property type="entry name" value="PDEase_catalytic_dom"/>
</dbReference>